<dbReference type="GO" id="GO:0016491">
    <property type="term" value="F:oxidoreductase activity"/>
    <property type="evidence" value="ECO:0007669"/>
    <property type="project" value="InterPro"/>
</dbReference>
<dbReference type="Proteomes" id="UP000217005">
    <property type="component" value="Unassembled WGS sequence"/>
</dbReference>
<dbReference type="AlphaFoldDB" id="A0A261SSF4"/>
<evidence type="ECO:0000313" key="3">
    <source>
        <dbReference type="Proteomes" id="UP000217005"/>
    </source>
</evidence>
<protein>
    <submittedName>
        <fullName evidence="2">Flavodoxin</fullName>
    </submittedName>
</protein>
<comment type="caution">
    <text evidence="2">The sequence shown here is derived from an EMBL/GenBank/DDBJ whole genome shotgun (WGS) entry which is preliminary data.</text>
</comment>
<proteinExistence type="predicted"/>
<gene>
    <name evidence="2" type="ORF">CEG14_06780</name>
</gene>
<dbReference type="Gene3D" id="3.40.50.360">
    <property type="match status" value="1"/>
</dbReference>
<dbReference type="SUPFAM" id="SSF52218">
    <property type="entry name" value="Flavoproteins"/>
    <property type="match status" value="1"/>
</dbReference>
<dbReference type="Pfam" id="PF03358">
    <property type="entry name" value="FMN_red"/>
    <property type="match status" value="1"/>
</dbReference>
<dbReference type="OrthoDB" id="5736081at2"/>
<dbReference type="EMBL" id="NEVL01000002">
    <property type="protein sequence ID" value="OZI39223.1"/>
    <property type="molecule type" value="Genomic_DNA"/>
</dbReference>
<evidence type="ECO:0000313" key="2">
    <source>
        <dbReference type="EMBL" id="OZI39223.1"/>
    </source>
</evidence>
<dbReference type="InterPro" id="IPR005025">
    <property type="entry name" value="FMN_Rdtase-like_dom"/>
</dbReference>
<accession>A0A261SSF4</accession>
<sequence>MKHLLIVWHSRTGCARQMSEALAAGAHTAATELGLHAALALRHLPADQAGVDDLLAADGYLFCAPENLGSLSGAMKEFFDRCYYGALDRVAGRPVGLAVAAGTDGEGALRQMARICTGWRLAQTGAPVLVRNGAQTPEQILAPKTLAAADAARCHELGGLLAATLLLGEDPAL</sequence>
<feature type="domain" description="NADPH-dependent FMN reductase-like" evidence="1">
    <location>
        <begin position="50"/>
        <end position="117"/>
    </location>
</feature>
<reference evidence="2 3" key="1">
    <citation type="submission" date="2017-05" db="EMBL/GenBank/DDBJ databases">
        <title>Complete and WGS of Bordetella genogroups.</title>
        <authorList>
            <person name="Spilker T."/>
            <person name="LiPuma J."/>
        </authorList>
    </citation>
    <scope>NUCLEOTIDE SEQUENCE [LARGE SCALE GENOMIC DNA]</scope>
    <source>
        <strain evidence="2 3">AU17610</strain>
    </source>
</reference>
<dbReference type="RefSeq" id="WP_094825595.1">
    <property type="nucleotide sequence ID" value="NZ_NEVL01000002.1"/>
</dbReference>
<dbReference type="InterPro" id="IPR029039">
    <property type="entry name" value="Flavoprotein-like_sf"/>
</dbReference>
<evidence type="ECO:0000259" key="1">
    <source>
        <dbReference type="Pfam" id="PF03358"/>
    </source>
</evidence>
<organism evidence="2 3">
    <name type="scientific">Bordetella genomosp. 1</name>
    <dbReference type="NCBI Taxonomy" id="1395607"/>
    <lineage>
        <taxon>Bacteria</taxon>
        <taxon>Pseudomonadati</taxon>
        <taxon>Pseudomonadota</taxon>
        <taxon>Betaproteobacteria</taxon>
        <taxon>Burkholderiales</taxon>
        <taxon>Alcaligenaceae</taxon>
        <taxon>Bordetella</taxon>
    </lineage>
</organism>
<name>A0A261SSF4_9BORD</name>